<dbReference type="AlphaFoldDB" id="A0A806KF26"/>
<dbReference type="InterPro" id="IPR026891">
    <property type="entry name" value="Fn3-like"/>
</dbReference>
<dbReference type="SUPFAM" id="SSF51445">
    <property type="entry name" value="(Trans)glycosidases"/>
    <property type="match status" value="1"/>
</dbReference>
<evidence type="ECO:0000256" key="3">
    <source>
        <dbReference type="SAM" id="SignalP"/>
    </source>
</evidence>
<feature type="signal peptide" evidence="3">
    <location>
        <begin position="1"/>
        <end position="22"/>
    </location>
</feature>
<dbReference type="Pfam" id="PF03422">
    <property type="entry name" value="CBM_6"/>
    <property type="match status" value="1"/>
</dbReference>
<dbReference type="Pfam" id="PF00933">
    <property type="entry name" value="Glyco_hydro_3"/>
    <property type="match status" value="1"/>
</dbReference>
<dbReference type="InterPro" id="IPR036962">
    <property type="entry name" value="Glyco_hydro_3_N_sf"/>
</dbReference>
<dbReference type="Gene3D" id="3.40.50.1700">
    <property type="entry name" value="Glycoside hydrolase family 3 C-terminal domain"/>
    <property type="match status" value="1"/>
</dbReference>
<dbReference type="PRINTS" id="PR00133">
    <property type="entry name" value="GLHYDRLASE3"/>
</dbReference>
<keyword evidence="2 5" id="KW-0378">Hydrolase</keyword>
<dbReference type="SMART" id="SM01217">
    <property type="entry name" value="Fn3_like"/>
    <property type="match status" value="1"/>
</dbReference>
<dbReference type="GO" id="GO:0008422">
    <property type="term" value="F:beta-glucosidase activity"/>
    <property type="evidence" value="ECO:0007669"/>
    <property type="project" value="UniProtKB-EC"/>
</dbReference>
<dbReference type="Pfam" id="PF01915">
    <property type="entry name" value="Glyco_hydro_3_C"/>
    <property type="match status" value="1"/>
</dbReference>
<dbReference type="Gene3D" id="2.60.120.260">
    <property type="entry name" value="Galactose-binding domain-like"/>
    <property type="match status" value="1"/>
</dbReference>
<dbReference type="InterPro" id="IPR013783">
    <property type="entry name" value="Ig-like_fold"/>
</dbReference>
<dbReference type="EC" id="3.2.1.21" evidence="5"/>
<keyword evidence="3" id="KW-0732">Signal</keyword>
<dbReference type="Gene3D" id="3.20.20.300">
    <property type="entry name" value="Glycoside hydrolase, family 3, N-terminal domain"/>
    <property type="match status" value="1"/>
</dbReference>
<dbReference type="InterPro" id="IPR002772">
    <property type="entry name" value="Glyco_hydro_3_C"/>
</dbReference>
<dbReference type="InterPro" id="IPR017853">
    <property type="entry name" value="GH"/>
</dbReference>
<comment type="similarity">
    <text evidence="1">Belongs to the glycosyl hydrolase 3 family.</text>
</comment>
<feature type="chain" id="PRO_5032721844" evidence="3">
    <location>
        <begin position="23"/>
        <end position="945"/>
    </location>
</feature>
<dbReference type="SUPFAM" id="SSF49785">
    <property type="entry name" value="Galactose-binding domain-like"/>
    <property type="match status" value="1"/>
</dbReference>
<evidence type="ECO:0000256" key="1">
    <source>
        <dbReference type="ARBA" id="ARBA00005336"/>
    </source>
</evidence>
<dbReference type="Gene3D" id="2.60.40.10">
    <property type="entry name" value="Immunoglobulins"/>
    <property type="match status" value="1"/>
</dbReference>
<keyword evidence="5" id="KW-0326">Glycosidase</keyword>
<feature type="domain" description="CBM6" evidence="4">
    <location>
        <begin position="800"/>
        <end position="945"/>
    </location>
</feature>
<dbReference type="PROSITE" id="PS51175">
    <property type="entry name" value="CBM6"/>
    <property type="match status" value="1"/>
</dbReference>
<evidence type="ECO:0000259" key="4">
    <source>
        <dbReference type="PROSITE" id="PS51175"/>
    </source>
</evidence>
<dbReference type="GO" id="GO:0030246">
    <property type="term" value="F:carbohydrate binding"/>
    <property type="evidence" value="ECO:0007669"/>
    <property type="project" value="InterPro"/>
</dbReference>
<sequence length="945" mass="102121">MRFRTFATLLFSIATFSLPSSAQQSRINGAYPGNIALSRSAAPEGMVLVENDGALPLPANARVTLFGQAQNYIKGGGGSGDVTVEYVRSIYNGMMEKHVQGKIQLNPNVYAPGDPRHRRGAGEFALSQSDLKAARAFSQTAIVVFTRQSEEGSLEDADRHLEDYYMQPNELALVKKLDDAGFDIILVFNVCGLVDMTWTEDHKNIKASLITWQAGMEGGSAVADVLVGDSYPSGKLSSTIARKYEHYPSSGRIGEWGNPGSLFYREDVYVGYRYFATATDGYKEVKYEFGYGLGYTSFDITDAAFNADPQSGAITVTAKATNTGKRPGKEVLQAYCNAPDAKMHKPARALATFAKTKELAPGESQTLSMSFQIKDMASYDDTGATGNKSAYVLEAGDYEIYLGNSVKDAKLVGKYTQGETVVTEQLTAQMVPVEAFERLVDPTTGKMEKIESSDWKPTPGPIFQRVVPPIFRFPDPVFKPKEGGPYRLIDVHLGHCTIEQFVAQLTDQELANMSAGTRSRRFGGGSTGIIGGLPRLGIPPMETADGPAGLRWNDINTTAFPVGTMLACTWNLGLIEQIGKAIGDEMTVNNVDIWLAPGMNIHRNPLCSRNFEYYSEDPLLSGKAAAAVAKGVQSKGVGVMMKHFVGNEQQNFRVTAPPRGSNSVASERALREIYLKAFQIGIQEAEPWAVMGAYNMVNGTLACERYDLMTNILRDEWGFKGFVSTDWDFCGANDKNAAAGVAVKMMDAAKPQAVLDAINNGTLAKDQVRRNIAGMMDSAMRSAAFKGMLTAHKIASTGASRIDAANFTESTGGEWIRAGNSDPAAPITLAAIKDGSPGGRSVGSRFDAGLQAGSSLTYYLVIERGGNYSFSFNMSSNSAEPFGKYNILIDGVKAGEVSGADTGAWNEWKTFGPVPIQLQEGTHTLTLDIQDGGSQLRWIEAARIN</sequence>
<accession>A0A806KF26</accession>
<organism evidence="5">
    <name type="scientific">uncultured bacterium contig00001</name>
    <dbReference type="NCBI Taxonomy" id="1181493"/>
    <lineage>
        <taxon>Bacteria</taxon>
        <taxon>environmental samples</taxon>
    </lineage>
</organism>
<reference evidence="5" key="1">
    <citation type="submission" date="2012-03" db="EMBL/GenBank/DDBJ databases">
        <title>Functional metagenomics reveals considerable lignocellulase gene clusters in the gut microbiome of a wood-feeding higher termite.</title>
        <authorList>
            <person name="Liu N."/>
        </authorList>
    </citation>
    <scope>NUCLEOTIDE SEQUENCE</scope>
</reference>
<name>A0A806KF26_9BACT</name>
<dbReference type="InterPro" id="IPR050288">
    <property type="entry name" value="Cellulose_deg_GH3"/>
</dbReference>
<protein>
    <submittedName>
        <fullName evidence="5">Beta-glucosidase</fullName>
        <ecNumber evidence="5">3.2.1.21</ecNumber>
    </submittedName>
</protein>
<dbReference type="InterPro" id="IPR036881">
    <property type="entry name" value="Glyco_hydro_3_C_sf"/>
</dbReference>
<dbReference type="GO" id="GO:0005975">
    <property type="term" value="P:carbohydrate metabolic process"/>
    <property type="evidence" value="ECO:0007669"/>
    <property type="project" value="InterPro"/>
</dbReference>
<dbReference type="InterPro" id="IPR001764">
    <property type="entry name" value="Glyco_hydro_3_N"/>
</dbReference>
<dbReference type="InterPro" id="IPR005084">
    <property type="entry name" value="CBM6"/>
</dbReference>
<dbReference type="InterPro" id="IPR008979">
    <property type="entry name" value="Galactose-bd-like_sf"/>
</dbReference>
<evidence type="ECO:0000313" key="5">
    <source>
        <dbReference type="EMBL" id="AGS53247.1"/>
    </source>
</evidence>
<dbReference type="Pfam" id="PF14310">
    <property type="entry name" value="Fn3-like"/>
    <property type="match status" value="1"/>
</dbReference>
<evidence type="ECO:0000256" key="2">
    <source>
        <dbReference type="ARBA" id="ARBA00022801"/>
    </source>
</evidence>
<dbReference type="PANTHER" id="PTHR42715">
    <property type="entry name" value="BETA-GLUCOSIDASE"/>
    <property type="match status" value="1"/>
</dbReference>
<dbReference type="SUPFAM" id="SSF52279">
    <property type="entry name" value="Beta-D-glucan exohydrolase, C-terminal domain"/>
    <property type="match status" value="1"/>
</dbReference>
<dbReference type="EMBL" id="JQ844228">
    <property type="protein sequence ID" value="AGS53247.1"/>
    <property type="molecule type" value="Genomic_DNA"/>
</dbReference>
<dbReference type="PANTHER" id="PTHR42715:SF10">
    <property type="entry name" value="BETA-GLUCOSIDASE"/>
    <property type="match status" value="1"/>
</dbReference>
<proteinExistence type="inferred from homology"/>